<evidence type="ECO:0000313" key="4">
    <source>
        <dbReference type="Proteomes" id="UP000321306"/>
    </source>
</evidence>
<protein>
    <recommendedName>
        <fullName evidence="2">DUF2382 domain-containing protein</fullName>
    </recommendedName>
</protein>
<proteinExistence type="predicted"/>
<dbReference type="NCBIfam" id="TIGR02271">
    <property type="entry name" value="YsnF/AvaK domain"/>
    <property type="match status" value="1"/>
</dbReference>
<feature type="compositionally biased region" description="Basic and acidic residues" evidence="1">
    <location>
        <begin position="369"/>
        <end position="399"/>
    </location>
</feature>
<feature type="domain" description="DUF2382" evidence="2">
    <location>
        <begin position="237"/>
        <end position="349"/>
    </location>
</feature>
<dbReference type="InterPro" id="IPR019060">
    <property type="entry name" value="DUF2382"/>
</dbReference>
<dbReference type="EMBL" id="BJXB01000007">
    <property type="protein sequence ID" value="GEM46341.1"/>
    <property type="molecule type" value="Genomic_DNA"/>
</dbReference>
<keyword evidence="4" id="KW-1185">Reference proteome</keyword>
<dbReference type="OrthoDB" id="2334846at2"/>
<organism evidence="3 4">
    <name type="scientific">Deinococcus cellulosilyticus (strain DSM 18568 / NBRC 106333 / KACC 11606 / 5516J-15)</name>
    <dbReference type="NCBI Taxonomy" id="1223518"/>
    <lineage>
        <taxon>Bacteria</taxon>
        <taxon>Thermotogati</taxon>
        <taxon>Deinococcota</taxon>
        <taxon>Deinococci</taxon>
        <taxon>Deinococcales</taxon>
        <taxon>Deinococcaceae</taxon>
        <taxon>Deinococcus</taxon>
    </lineage>
</organism>
<dbReference type="InterPro" id="IPR052967">
    <property type="entry name" value="Stress_Response_Assoc"/>
</dbReference>
<feature type="region of interest" description="Disordered" evidence="1">
    <location>
        <begin position="357"/>
        <end position="399"/>
    </location>
</feature>
<sequence>MNNRITAIFPSQSQAEAAVSELRTLGVHESDLSFIARHSDNEVTTERVDHHDDGKGAARGLAVGASAGALFGLAAALIPGVGPFITAGFLATSLGAAAGGAAAGAIVGGVTGTIAGALADAGYDRAEAEYYESRLNEGGVLVAIEPPAHVSSQQVVDVVERNGGTVRGWNANGTEGRASLSTATGNFDGETTRGTSDYGAYSTSAESDRRLLEHDRGTQNFSDRTVSDTDLDEAARLRLHEERLEVEKERYRAGTVEVGKRVETRTENVNVELEREEVVIERHPVTGERPVEGNVQLGSDRETIRVDLEAERADVEKRAYVTEEVEVGKRTETERQTFTEQVGKEVLEVNKTGEVDVRADQTATGSLRDSTRDLEDDLGRKDTSLTDTERLNEDGTRRR</sequence>
<dbReference type="AlphaFoldDB" id="A0A511N1M4"/>
<reference evidence="3 4" key="1">
    <citation type="submission" date="2019-07" db="EMBL/GenBank/DDBJ databases">
        <title>Whole genome shotgun sequence of Deinococcus cellulosilyticus NBRC 106333.</title>
        <authorList>
            <person name="Hosoyama A."/>
            <person name="Uohara A."/>
            <person name="Ohji S."/>
            <person name="Ichikawa N."/>
        </authorList>
    </citation>
    <scope>NUCLEOTIDE SEQUENCE [LARGE SCALE GENOMIC DNA]</scope>
    <source>
        <strain evidence="3 4">NBRC 106333</strain>
    </source>
</reference>
<dbReference type="Pfam" id="PF09557">
    <property type="entry name" value="DUF2382"/>
    <property type="match status" value="1"/>
</dbReference>
<dbReference type="PANTHER" id="PTHR38463:SF1">
    <property type="entry name" value="STRESS RESPONSE PROTEIN YSNF"/>
    <property type="match status" value="1"/>
</dbReference>
<dbReference type="Proteomes" id="UP000321306">
    <property type="component" value="Unassembled WGS sequence"/>
</dbReference>
<comment type="caution">
    <text evidence="3">The sequence shown here is derived from an EMBL/GenBank/DDBJ whole genome shotgun (WGS) entry which is preliminary data.</text>
</comment>
<evidence type="ECO:0000313" key="3">
    <source>
        <dbReference type="EMBL" id="GEM46341.1"/>
    </source>
</evidence>
<gene>
    <name evidence="3" type="ORF">DC3_19760</name>
</gene>
<name>A0A511N1M4_DEIC1</name>
<evidence type="ECO:0000259" key="2">
    <source>
        <dbReference type="Pfam" id="PF09557"/>
    </source>
</evidence>
<dbReference type="RefSeq" id="WP_146884157.1">
    <property type="nucleotide sequence ID" value="NZ_BJXB01000007.1"/>
</dbReference>
<accession>A0A511N1M4</accession>
<evidence type="ECO:0000256" key="1">
    <source>
        <dbReference type="SAM" id="MobiDB-lite"/>
    </source>
</evidence>
<dbReference type="PANTHER" id="PTHR38463">
    <property type="entry name" value="STRESS RESPONSE PROTEIN YSNF"/>
    <property type="match status" value="1"/>
</dbReference>